<dbReference type="Pfam" id="PF01636">
    <property type="entry name" value="APH"/>
    <property type="match status" value="1"/>
</dbReference>
<evidence type="ECO:0000259" key="2">
    <source>
        <dbReference type="Pfam" id="PF01636"/>
    </source>
</evidence>
<evidence type="ECO:0000256" key="1">
    <source>
        <dbReference type="ARBA" id="ARBA00038240"/>
    </source>
</evidence>
<dbReference type="SUPFAM" id="SSF56112">
    <property type="entry name" value="Protein kinase-like (PK-like)"/>
    <property type="match status" value="1"/>
</dbReference>
<accession>A0A2W6N911</accession>
<dbReference type="PANTHER" id="PTHR21064">
    <property type="entry name" value="AMINOGLYCOSIDE PHOSPHOTRANSFERASE DOMAIN-CONTAINING PROTEIN-RELATED"/>
    <property type="match status" value="1"/>
</dbReference>
<name>A0A2W6N911_9BACL</name>
<dbReference type="GO" id="GO:0004413">
    <property type="term" value="F:homoserine kinase activity"/>
    <property type="evidence" value="ECO:0007669"/>
    <property type="project" value="TreeGrafter"/>
</dbReference>
<dbReference type="Gene3D" id="3.90.1200.10">
    <property type="match status" value="1"/>
</dbReference>
<keyword evidence="3" id="KW-0808">Transferase</keyword>
<feature type="domain" description="Aminoglycoside phosphotransferase" evidence="2">
    <location>
        <begin position="32"/>
        <end position="269"/>
    </location>
</feature>
<comment type="caution">
    <text evidence="3">The sequence shown here is derived from an EMBL/GenBank/DDBJ whole genome shotgun (WGS) entry which is preliminary data.</text>
</comment>
<dbReference type="Proteomes" id="UP000249204">
    <property type="component" value="Unassembled WGS sequence"/>
</dbReference>
<evidence type="ECO:0000313" key="3">
    <source>
        <dbReference type="EMBL" id="PZT52437.1"/>
    </source>
</evidence>
<dbReference type="GO" id="GO:0009088">
    <property type="term" value="P:threonine biosynthetic process"/>
    <property type="evidence" value="ECO:0007669"/>
    <property type="project" value="TreeGrafter"/>
</dbReference>
<dbReference type="InterPro" id="IPR002575">
    <property type="entry name" value="Aminoglycoside_PTrfase"/>
</dbReference>
<dbReference type="AlphaFoldDB" id="A0A2W6N911"/>
<dbReference type="InterPro" id="IPR050249">
    <property type="entry name" value="Pseudomonas-type_ThrB"/>
</dbReference>
<sequence length="330" mass="39000">MELNMKRLMNDHILSEAVSRFGIGPSDISFIGGFQNFVYEYVKKDRSYILRLSHSSHRSFRAICGELEWVEYLHDQGLSVSKPILSAQNNLAEVLHLEGSYFTVASFEKAPGQKIFYPECMNNDMLSERCGEITGQLHQLSRTYKPSREAIKRHDWTRNSYLTSINKYIPADQVRVFESAERLMRQIDALKKDDSYGLIHGDINVGNFFLDENRITLFDFDECQYSWYIEDIAIQIFYMVYVVLNDSIQERNMQARRFLKHFIKGYERYEKLSEASLQQLRLFLRLREYIVYIGMYRSFDFANLDDWTETYLTESRDRLEQGIAIVEELN</sequence>
<dbReference type="PANTHER" id="PTHR21064:SF6">
    <property type="entry name" value="AMINOGLYCOSIDE PHOSPHOTRANSFERASE DOMAIN-CONTAINING PROTEIN"/>
    <property type="match status" value="1"/>
</dbReference>
<comment type="similarity">
    <text evidence="1">Belongs to the pseudomonas-type ThrB family.</text>
</comment>
<dbReference type="InterPro" id="IPR011009">
    <property type="entry name" value="Kinase-like_dom_sf"/>
</dbReference>
<evidence type="ECO:0000313" key="4">
    <source>
        <dbReference type="Proteomes" id="UP000249204"/>
    </source>
</evidence>
<dbReference type="Gene3D" id="3.30.200.20">
    <property type="entry name" value="Phosphorylase Kinase, domain 1"/>
    <property type="match status" value="1"/>
</dbReference>
<organism evidence="3 4">
    <name type="scientific">Paenibacillus silvae</name>
    <dbReference type="NCBI Taxonomy" id="1325358"/>
    <lineage>
        <taxon>Bacteria</taxon>
        <taxon>Bacillati</taxon>
        <taxon>Bacillota</taxon>
        <taxon>Bacilli</taxon>
        <taxon>Bacillales</taxon>
        <taxon>Paenibacillaceae</taxon>
        <taxon>Paenibacillus</taxon>
    </lineage>
</organism>
<protein>
    <submittedName>
        <fullName evidence="3">Aminoglycoside phosphotransferase</fullName>
    </submittedName>
</protein>
<dbReference type="EMBL" id="QKWW01000098">
    <property type="protein sequence ID" value="PZT52437.1"/>
    <property type="molecule type" value="Genomic_DNA"/>
</dbReference>
<reference evidence="3 4" key="1">
    <citation type="submission" date="2018-06" db="EMBL/GenBank/DDBJ databases">
        <title>Isolation of heavy metals resistant Paenibacillus silvae NC2 from Gold-Copper mine in ZiJin, China.</title>
        <authorList>
            <person name="Xu J."/>
            <person name="Mazhar H.S."/>
            <person name="Rensing C."/>
        </authorList>
    </citation>
    <scope>NUCLEOTIDE SEQUENCE [LARGE SCALE GENOMIC DNA]</scope>
    <source>
        <strain evidence="3 4">NC2</strain>
    </source>
</reference>
<gene>
    <name evidence="3" type="ORF">DN757_27315</name>
</gene>
<dbReference type="RefSeq" id="WP_111273315.1">
    <property type="nucleotide sequence ID" value="NZ_QKWW01000098.1"/>
</dbReference>
<proteinExistence type="inferred from homology"/>